<reference evidence="7" key="1">
    <citation type="submission" date="2019-03" db="EMBL/GenBank/DDBJ databases">
        <title>Snf2 controls pulcherriminic acid biosynthesis and connects pigmentation and antifungal activity of the yeast Metschnikowia pulcherrima.</title>
        <authorList>
            <person name="Gore-Lloyd D."/>
            <person name="Sumann I."/>
            <person name="Brachmann A.O."/>
            <person name="Schneeberger K."/>
            <person name="Ortiz-Merino R.A."/>
            <person name="Moreno-Beltran M."/>
            <person name="Schlaefli M."/>
            <person name="Kirner P."/>
            <person name="Santos Kron A."/>
            <person name="Wolfe K.H."/>
            <person name="Piel J."/>
            <person name="Ahrens C.H."/>
            <person name="Henk D."/>
            <person name="Freimoser F.M."/>
        </authorList>
    </citation>
    <scope>NUCLEOTIDE SEQUENCE [LARGE SCALE GENOMIC DNA]</scope>
    <source>
        <strain evidence="7">APC 1.2</strain>
    </source>
</reference>
<dbReference type="GO" id="GO:0006285">
    <property type="term" value="P:base-excision repair, AP site formation"/>
    <property type="evidence" value="ECO:0007669"/>
    <property type="project" value="InterPro"/>
</dbReference>
<dbReference type="EMBL" id="CP034456">
    <property type="protein sequence ID" value="QBM85699.1"/>
    <property type="molecule type" value="Genomic_DNA"/>
</dbReference>
<evidence type="ECO:0000313" key="6">
    <source>
        <dbReference type="EMBL" id="QBM85699.1"/>
    </source>
</evidence>
<dbReference type="AlphaFoldDB" id="A0A4P6XGC6"/>
<dbReference type="InterPro" id="IPR015637">
    <property type="entry name" value="MUG/TDG"/>
</dbReference>
<dbReference type="GO" id="GO:0004844">
    <property type="term" value="F:uracil DNA N-glycosylase activity"/>
    <property type="evidence" value="ECO:0007669"/>
    <property type="project" value="TreeGrafter"/>
</dbReference>
<feature type="region of interest" description="Disordered" evidence="4">
    <location>
        <begin position="17"/>
        <end position="57"/>
    </location>
</feature>
<keyword evidence="7" id="KW-1185">Reference proteome</keyword>
<dbReference type="Gene3D" id="3.40.470.10">
    <property type="entry name" value="Uracil-DNA glycosylase-like domain"/>
    <property type="match status" value="1"/>
</dbReference>
<dbReference type="InterPro" id="IPR005122">
    <property type="entry name" value="Uracil-DNA_glycosylase-like"/>
</dbReference>
<organism evidence="6 7">
    <name type="scientific">Metschnikowia aff. pulcherrima</name>
    <dbReference type="NCBI Taxonomy" id="2163413"/>
    <lineage>
        <taxon>Eukaryota</taxon>
        <taxon>Fungi</taxon>
        <taxon>Dikarya</taxon>
        <taxon>Ascomycota</taxon>
        <taxon>Saccharomycotina</taxon>
        <taxon>Pichiomycetes</taxon>
        <taxon>Metschnikowiaceae</taxon>
        <taxon>Metschnikowia</taxon>
    </lineage>
</organism>
<accession>A0A4P6XGC6</accession>
<dbReference type="Proteomes" id="UP000292447">
    <property type="component" value="Chromosome I"/>
</dbReference>
<dbReference type="STRING" id="2163413.A0A4P6XGC6"/>
<evidence type="ECO:0000313" key="7">
    <source>
        <dbReference type="Proteomes" id="UP000292447"/>
    </source>
</evidence>
<evidence type="ECO:0000256" key="4">
    <source>
        <dbReference type="SAM" id="MobiDB-lite"/>
    </source>
</evidence>
<dbReference type="GO" id="GO:0008263">
    <property type="term" value="F:pyrimidine-specific mismatch base pair DNA N-glycosylase activity"/>
    <property type="evidence" value="ECO:0007669"/>
    <property type="project" value="TreeGrafter"/>
</dbReference>
<proteinExistence type="predicted"/>
<keyword evidence="2" id="KW-0378">Hydrolase</keyword>
<name>A0A4P6XGC6_9ASCO</name>
<keyword evidence="3" id="KW-0234">DNA repair</keyword>
<dbReference type="Pfam" id="PF03167">
    <property type="entry name" value="UDG"/>
    <property type="match status" value="1"/>
</dbReference>
<feature type="compositionally biased region" description="Basic residues" evidence="4">
    <location>
        <begin position="34"/>
        <end position="48"/>
    </location>
</feature>
<gene>
    <name evidence="6" type="primary">MPUL0A03240</name>
    <name evidence="6" type="ORF">METSCH_A03240</name>
</gene>
<dbReference type="CDD" id="cd10028">
    <property type="entry name" value="UDG-F2_TDG_MUG"/>
    <property type="match status" value="1"/>
</dbReference>
<keyword evidence="1" id="KW-0227">DNA damage</keyword>
<evidence type="ECO:0000256" key="2">
    <source>
        <dbReference type="ARBA" id="ARBA00022801"/>
    </source>
</evidence>
<dbReference type="PANTHER" id="PTHR12159">
    <property type="entry name" value="G/T AND G/U MISMATCH-SPECIFIC DNA GLYCOSYLASE"/>
    <property type="match status" value="1"/>
</dbReference>
<dbReference type="SUPFAM" id="SSF52141">
    <property type="entry name" value="Uracil-DNA glycosylase-like"/>
    <property type="match status" value="1"/>
</dbReference>
<evidence type="ECO:0000256" key="1">
    <source>
        <dbReference type="ARBA" id="ARBA00022763"/>
    </source>
</evidence>
<feature type="domain" description="Uracil-DNA glycosylase-like" evidence="5">
    <location>
        <begin position="61"/>
        <end position="244"/>
    </location>
</feature>
<evidence type="ECO:0000259" key="5">
    <source>
        <dbReference type="Pfam" id="PF03167"/>
    </source>
</evidence>
<dbReference type="PANTHER" id="PTHR12159:SF9">
    <property type="entry name" value="G_T MISMATCH-SPECIFIC THYMINE DNA GLYCOSYLASE"/>
    <property type="match status" value="1"/>
</dbReference>
<dbReference type="InterPro" id="IPR036895">
    <property type="entry name" value="Uracil-DNA_glycosylase-like_sf"/>
</dbReference>
<evidence type="ECO:0000256" key="3">
    <source>
        <dbReference type="ARBA" id="ARBA00023204"/>
    </source>
</evidence>
<sequence>MSKSLRDVIGSFKYDQDEVAKPKSVSAAKIVKTSPKKRKPASPTKHAKSHENLKDLSPSIRPGLTIVFVGFNPGVESSRQQHHYAHPTNLFWKLFNQLDLLSAVLDYRNTDVACHRALLDEVYTNGNLQARPEHDFALIELGVGFTDLILRCTKQALELSLLEKAQNIPRLLGEFNASNAPFVVFVGKGIWEVVCKYLVPGHKLTAASFMWGLQSDPVVMLRFYSFCGNRPRVYVFPNTSGLVALMKYPEKLGLWDQLVKDMQDTHQESTSEI</sequence>
<protein>
    <submittedName>
        <fullName evidence="6">G/U mismatch-specific uracil-DNA glycosylase</fullName>
    </submittedName>
</protein>